<feature type="compositionally biased region" description="Low complexity" evidence="1">
    <location>
        <begin position="77"/>
        <end position="102"/>
    </location>
</feature>
<accession>A0A7I7S6Z8</accession>
<gene>
    <name evidence="4" type="ORF">MARA_55570</name>
</gene>
<dbReference type="Proteomes" id="UP000467428">
    <property type="component" value="Chromosome"/>
</dbReference>
<evidence type="ECO:0000256" key="2">
    <source>
        <dbReference type="SAM" id="Phobius"/>
    </source>
</evidence>
<dbReference type="RefSeq" id="WP_163923803.1">
    <property type="nucleotide sequence ID" value="NZ_AP022593.1"/>
</dbReference>
<feature type="compositionally biased region" description="Polar residues" evidence="1">
    <location>
        <begin position="1"/>
        <end position="15"/>
    </location>
</feature>
<name>A0A7I7S6Z8_9MYCO</name>
<dbReference type="Pfam" id="PF13828">
    <property type="entry name" value="DUF4190"/>
    <property type="match status" value="1"/>
</dbReference>
<feature type="transmembrane region" description="Helical" evidence="2">
    <location>
        <begin position="200"/>
        <end position="225"/>
    </location>
</feature>
<keyword evidence="2" id="KW-0472">Membrane</keyword>
<protein>
    <recommendedName>
        <fullName evidence="3">DUF4190 domain-containing protein</fullName>
    </recommendedName>
</protein>
<proteinExistence type="predicted"/>
<organism evidence="4 5">
    <name type="scientific">Mycolicibacterium arabiense</name>
    <dbReference type="NCBI Taxonomy" id="1286181"/>
    <lineage>
        <taxon>Bacteria</taxon>
        <taxon>Bacillati</taxon>
        <taxon>Actinomycetota</taxon>
        <taxon>Actinomycetes</taxon>
        <taxon>Mycobacteriales</taxon>
        <taxon>Mycobacteriaceae</taxon>
        <taxon>Mycolicibacterium</taxon>
    </lineage>
</organism>
<feature type="region of interest" description="Disordered" evidence="1">
    <location>
        <begin position="1"/>
        <end position="117"/>
    </location>
</feature>
<evidence type="ECO:0000313" key="5">
    <source>
        <dbReference type="Proteomes" id="UP000467428"/>
    </source>
</evidence>
<feature type="domain" description="DUF4190" evidence="3">
    <location>
        <begin position="160"/>
        <end position="218"/>
    </location>
</feature>
<feature type="compositionally biased region" description="Pro residues" evidence="1">
    <location>
        <begin position="103"/>
        <end position="117"/>
    </location>
</feature>
<keyword evidence="2" id="KW-0812">Transmembrane</keyword>
<keyword evidence="5" id="KW-1185">Reference proteome</keyword>
<dbReference type="EMBL" id="AP022593">
    <property type="protein sequence ID" value="BBY52089.1"/>
    <property type="molecule type" value="Genomic_DNA"/>
</dbReference>
<feature type="transmembrane region" description="Helical" evidence="2">
    <location>
        <begin position="160"/>
        <end position="188"/>
    </location>
</feature>
<evidence type="ECO:0000256" key="1">
    <source>
        <dbReference type="SAM" id="MobiDB-lite"/>
    </source>
</evidence>
<geneLocation type="plasmid" evidence="5">
    <name>pjcm18538 dna</name>
</geneLocation>
<evidence type="ECO:0000259" key="3">
    <source>
        <dbReference type="Pfam" id="PF13828"/>
    </source>
</evidence>
<evidence type="ECO:0000313" key="4">
    <source>
        <dbReference type="EMBL" id="BBY52089.1"/>
    </source>
</evidence>
<dbReference type="AlphaFoldDB" id="A0A7I7S6Z8"/>
<dbReference type="InterPro" id="IPR025241">
    <property type="entry name" value="DUF4190"/>
</dbReference>
<sequence>MTSEDSNPGQTSSPDSGAGGSEPAPQGYESPPIEDTPRPDEQDSGDSAPAYANSYEPPSYEQPRYDQPSYEQPSYDQPQYGQPQFGQSQFGQQAPPQYGTPGNYPPPPPYGAAPGYGPPPGYPPPGYGAPGYGAPGYGAPGYGAPSYPAYGAQPTKTNALAIASLVASVVSLCGIGSIAGIILGVVAINQIKVSGESGRGLALAGIIVGAVTLLFSMLWLVLVAAA</sequence>
<keyword evidence="2" id="KW-1133">Transmembrane helix</keyword>
<dbReference type="KEGG" id="marz:MARA_55570"/>
<reference evidence="4 5" key="1">
    <citation type="journal article" date="2019" name="Emerg. Microbes Infect.">
        <title>Comprehensive subspecies identification of 175 nontuberculous mycobacteria species based on 7547 genomic profiles.</title>
        <authorList>
            <person name="Matsumoto Y."/>
            <person name="Kinjo T."/>
            <person name="Motooka D."/>
            <person name="Nabeya D."/>
            <person name="Jung N."/>
            <person name="Uechi K."/>
            <person name="Horii T."/>
            <person name="Iida T."/>
            <person name="Fujita J."/>
            <person name="Nakamura S."/>
        </authorList>
    </citation>
    <scope>NUCLEOTIDE SEQUENCE [LARGE SCALE GENOMIC DNA]</scope>
    <source>
        <strain evidence="4 5">JCM 18538</strain>
    </source>
</reference>